<dbReference type="FunFam" id="1.10.555.10:FF:000032">
    <property type="entry name" value="Uncharacterized protein, isoform E"/>
    <property type="match status" value="1"/>
</dbReference>
<dbReference type="InterPro" id="IPR000198">
    <property type="entry name" value="RhoGAP_dom"/>
</dbReference>
<dbReference type="SUPFAM" id="SSF48350">
    <property type="entry name" value="GTPase activation domain, GAP"/>
    <property type="match status" value="1"/>
</dbReference>
<dbReference type="EMBL" id="CM016762">
    <property type="protein sequence ID" value="TMS34711.1"/>
    <property type="molecule type" value="Genomic_DNA"/>
</dbReference>
<dbReference type="STRING" id="34508.A0A4U8UP56"/>
<name>A0A4U8UP56_STECR</name>
<dbReference type="Gene3D" id="1.10.555.10">
    <property type="entry name" value="Rho GTPase activation protein"/>
    <property type="match status" value="1"/>
</dbReference>
<dbReference type="OrthoDB" id="9994905at2759"/>
<comment type="caution">
    <text evidence="2">The sequence shown here is derived from an EMBL/GenBank/DDBJ whole genome shotgun (WGS) entry which is preliminary data.</text>
</comment>
<sequence>MIEDVYSFKSLHAPLLVASQQQELLHCSFFLFFPPQLKTKTAFSPSSPSPSSPRWEAVSVHSPQPLPHLLIKIANLVLPLRRPHGRSCCFPLETMTVSGYGMVLCGNDEIHQRYRGRIEKVKFGVPLSEAFNHDIPATLLVLILKVNKEAPFKKDVWRAPGNQAHVRKLSSIMQHGRLVNISNYSVYTAASVIKKFLNKLPGGVFGIENEKILFDIVAQPDPEKQRQVFCRVIEGMSVPTQHLLVLLFGTFRNIRDSPDASMKMSSDAIGISVAPSLFHSCIHDNGRPNLDDVIRLRNASEVISKIIDGFGHTNLFPRECYEFYARITGRTLRIDENWVFTFQYPPSRLFSYQSAYNVMAAKCAGSYSLSAVTDLPSSSPGVCSSAGDRLARSFPQSASLSHISSSSSSSLLKHGICYAARQRASDRRPPPAAGPPTAAGFRRCRRLRTNRVSKRWICAGPQAVISSFQSCFLRHPSNPADGGRSTSSFQFPCTFV</sequence>
<reference evidence="2 3" key="2">
    <citation type="journal article" date="2019" name="G3 (Bethesda)">
        <title>Hybrid Assembly of the Genome of the Entomopathogenic Nematode Steinernema carpocapsae Identifies the X-Chromosome.</title>
        <authorList>
            <person name="Serra L."/>
            <person name="Macchietto M."/>
            <person name="Macias-Munoz A."/>
            <person name="McGill C.J."/>
            <person name="Rodriguez I.M."/>
            <person name="Rodriguez B."/>
            <person name="Murad R."/>
            <person name="Mortazavi A."/>
        </authorList>
    </citation>
    <scope>NUCLEOTIDE SEQUENCE [LARGE SCALE GENOMIC DNA]</scope>
    <source>
        <strain evidence="2 3">ALL</strain>
    </source>
</reference>
<dbReference type="EMBL" id="AZBU02000001">
    <property type="protein sequence ID" value="TMS34711.1"/>
    <property type="molecule type" value="Genomic_DNA"/>
</dbReference>
<gene>
    <name evidence="2" type="ORF">L596_002247</name>
</gene>
<evidence type="ECO:0000313" key="3">
    <source>
        <dbReference type="Proteomes" id="UP000298663"/>
    </source>
</evidence>
<dbReference type="PANTHER" id="PTHR23179">
    <property type="entry name" value="T-CELL ACTIVATION RHO GTPASE ACTIVATING PROTEIN-RELATED"/>
    <property type="match status" value="1"/>
</dbReference>
<dbReference type="InterPro" id="IPR008936">
    <property type="entry name" value="Rho_GTPase_activation_prot"/>
</dbReference>
<reference evidence="2 3" key="1">
    <citation type="journal article" date="2015" name="Genome Biol.">
        <title>Comparative genomics of Steinernema reveals deeply conserved gene regulatory networks.</title>
        <authorList>
            <person name="Dillman A.R."/>
            <person name="Macchietto M."/>
            <person name="Porter C.F."/>
            <person name="Rogers A."/>
            <person name="Williams B."/>
            <person name="Antoshechkin I."/>
            <person name="Lee M.M."/>
            <person name="Goodwin Z."/>
            <person name="Lu X."/>
            <person name="Lewis E.E."/>
            <person name="Goodrich-Blair H."/>
            <person name="Stock S.P."/>
            <person name="Adams B.J."/>
            <person name="Sternberg P.W."/>
            <person name="Mortazavi A."/>
        </authorList>
    </citation>
    <scope>NUCLEOTIDE SEQUENCE [LARGE SCALE GENOMIC DNA]</scope>
    <source>
        <strain evidence="2 3">ALL</strain>
    </source>
</reference>
<keyword evidence="3" id="KW-1185">Reference proteome</keyword>
<protein>
    <recommendedName>
        <fullName evidence="1">Rho-GAP domain-containing protein</fullName>
    </recommendedName>
</protein>
<dbReference type="Proteomes" id="UP000298663">
    <property type="component" value="Chromosome X"/>
</dbReference>
<proteinExistence type="predicted"/>
<dbReference type="AlphaFoldDB" id="A0A4U8UP56"/>
<organism evidence="2 3">
    <name type="scientific">Steinernema carpocapsae</name>
    <name type="common">Entomopathogenic nematode</name>
    <dbReference type="NCBI Taxonomy" id="34508"/>
    <lineage>
        <taxon>Eukaryota</taxon>
        <taxon>Metazoa</taxon>
        <taxon>Ecdysozoa</taxon>
        <taxon>Nematoda</taxon>
        <taxon>Chromadorea</taxon>
        <taxon>Rhabditida</taxon>
        <taxon>Tylenchina</taxon>
        <taxon>Panagrolaimomorpha</taxon>
        <taxon>Strongyloidoidea</taxon>
        <taxon>Steinernematidae</taxon>
        <taxon>Steinernema</taxon>
    </lineage>
</organism>
<dbReference type="PANTHER" id="PTHR23179:SF27">
    <property type="entry name" value="RHO GTPASE ACTIVATING PROTEIN AT 71E, ISOFORM D"/>
    <property type="match status" value="1"/>
</dbReference>
<dbReference type="Pfam" id="PF00620">
    <property type="entry name" value="RhoGAP"/>
    <property type="match status" value="1"/>
</dbReference>
<evidence type="ECO:0000259" key="1">
    <source>
        <dbReference type="PROSITE" id="PS50238"/>
    </source>
</evidence>
<dbReference type="CDD" id="cd00159">
    <property type="entry name" value="RhoGAP"/>
    <property type="match status" value="1"/>
</dbReference>
<accession>A0A4U8UP56</accession>
<evidence type="ECO:0000313" key="2">
    <source>
        <dbReference type="EMBL" id="TMS34711.1"/>
    </source>
</evidence>
<dbReference type="GO" id="GO:0005096">
    <property type="term" value="F:GTPase activator activity"/>
    <property type="evidence" value="ECO:0007669"/>
    <property type="project" value="TreeGrafter"/>
</dbReference>
<dbReference type="GO" id="GO:0007165">
    <property type="term" value="P:signal transduction"/>
    <property type="evidence" value="ECO:0007669"/>
    <property type="project" value="InterPro"/>
</dbReference>
<dbReference type="PROSITE" id="PS50238">
    <property type="entry name" value="RHOGAP"/>
    <property type="match status" value="1"/>
</dbReference>
<dbReference type="SMART" id="SM00324">
    <property type="entry name" value="RhoGAP"/>
    <property type="match status" value="1"/>
</dbReference>
<feature type="domain" description="Rho-GAP" evidence="1">
    <location>
        <begin position="125"/>
        <end position="314"/>
    </location>
</feature>